<dbReference type="NCBIfam" id="NF045774">
    <property type="entry name" value="cytochro_C551"/>
    <property type="match status" value="1"/>
</dbReference>
<dbReference type="KEGG" id="panc:E2636_11585"/>
<feature type="binding site" description="covalent" evidence="6">
    <location>
        <position position="52"/>
    </location>
    <ligand>
        <name>heme c</name>
        <dbReference type="ChEBI" id="CHEBI:61717"/>
    </ligand>
</feature>
<dbReference type="SUPFAM" id="SSF46626">
    <property type="entry name" value="Cytochrome c"/>
    <property type="match status" value="1"/>
</dbReference>
<dbReference type="GO" id="GO:0020037">
    <property type="term" value="F:heme binding"/>
    <property type="evidence" value="ECO:0007669"/>
    <property type="project" value="InterPro"/>
</dbReference>
<dbReference type="InterPro" id="IPR054782">
    <property type="entry name" value="Cytochro_C551"/>
</dbReference>
<evidence type="ECO:0000313" key="10">
    <source>
        <dbReference type="EMBL" id="QBP41748.1"/>
    </source>
</evidence>
<feature type="binding site" description="axial binding residue" evidence="7">
    <location>
        <position position="53"/>
    </location>
    <ligand>
        <name>heme c</name>
        <dbReference type="ChEBI" id="CHEBI:61717"/>
    </ligand>
    <ligandPart>
        <name>Fe</name>
        <dbReference type="ChEBI" id="CHEBI:18248"/>
    </ligandPart>
</feature>
<dbReference type="PROSITE" id="PS51007">
    <property type="entry name" value="CYTC"/>
    <property type="match status" value="1"/>
</dbReference>
<dbReference type="InterPro" id="IPR009056">
    <property type="entry name" value="Cyt_c-like_dom"/>
</dbReference>
<evidence type="ECO:0000256" key="2">
    <source>
        <dbReference type="ARBA" id="ARBA00022617"/>
    </source>
</evidence>
<accession>A0A4P6ZZP0</accession>
<evidence type="ECO:0000256" key="1">
    <source>
        <dbReference type="ARBA" id="ARBA00022448"/>
    </source>
</evidence>
<evidence type="ECO:0000256" key="8">
    <source>
        <dbReference type="SAM" id="SignalP"/>
    </source>
</evidence>
<evidence type="ECO:0000256" key="4">
    <source>
        <dbReference type="ARBA" id="ARBA00022982"/>
    </source>
</evidence>
<dbReference type="InterPro" id="IPR012218">
    <property type="entry name" value="Cyt_c_BACSU-c550-type"/>
</dbReference>
<evidence type="ECO:0000256" key="5">
    <source>
        <dbReference type="ARBA" id="ARBA00023004"/>
    </source>
</evidence>
<feature type="chain" id="PRO_5039297478" evidence="8">
    <location>
        <begin position="21"/>
        <end position="110"/>
    </location>
</feature>
<dbReference type="RefSeq" id="WP_134210325.1">
    <property type="nucleotide sequence ID" value="NZ_CP038015.1"/>
</dbReference>
<dbReference type="Pfam" id="PF13442">
    <property type="entry name" value="Cytochrome_CBB3"/>
    <property type="match status" value="1"/>
</dbReference>
<dbReference type="InterPro" id="IPR036909">
    <property type="entry name" value="Cyt_c-like_dom_sf"/>
</dbReference>
<name>A0A4P6ZZP0_9BACL</name>
<evidence type="ECO:0000256" key="3">
    <source>
        <dbReference type="ARBA" id="ARBA00022723"/>
    </source>
</evidence>
<dbReference type="Proteomes" id="UP000294292">
    <property type="component" value="Chromosome"/>
</dbReference>
<evidence type="ECO:0000313" key="11">
    <source>
        <dbReference type="Proteomes" id="UP000294292"/>
    </source>
</evidence>
<evidence type="ECO:0000256" key="7">
    <source>
        <dbReference type="PIRSR" id="PIRSR000025-2"/>
    </source>
</evidence>
<comment type="PTM">
    <text evidence="6">Binds 1 heme c group covalently per subunit.</text>
</comment>
<dbReference type="AlphaFoldDB" id="A0A4P6ZZP0"/>
<feature type="signal peptide" evidence="8">
    <location>
        <begin position="1"/>
        <end position="20"/>
    </location>
</feature>
<dbReference type="PANTHER" id="PTHR37823">
    <property type="entry name" value="CYTOCHROME C-553-LIKE"/>
    <property type="match status" value="1"/>
</dbReference>
<proteinExistence type="predicted"/>
<protein>
    <submittedName>
        <fullName evidence="10">Cytochrome c</fullName>
    </submittedName>
</protein>
<sequence length="110" mass="11394">MNKKLLTAIFGSVLMLAACGGEDDTAAPTGEDVEVVESQDAEKIAEGKCISCHGGNLEGQGNAPAINDVGSRLSQEEILNVILNGQGAMPPKIIEGAEAEVVAEWLSTKK</sequence>
<dbReference type="EMBL" id="CP038015">
    <property type="protein sequence ID" value="QBP41748.1"/>
    <property type="molecule type" value="Genomic_DNA"/>
</dbReference>
<keyword evidence="1" id="KW-0813">Transport</keyword>
<keyword evidence="8" id="KW-0732">Signal</keyword>
<dbReference type="PIRSF" id="PIRSF000025">
    <property type="entry name" value="Cytc_Bsub_c550"/>
    <property type="match status" value="1"/>
</dbReference>
<gene>
    <name evidence="10" type="ORF">E2636_11585</name>
</gene>
<dbReference type="GO" id="GO:0005506">
    <property type="term" value="F:iron ion binding"/>
    <property type="evidence" value="ECO:0007669"/>
    <property type="project" value="InterPro"/>
</dbReference>
<dbReference type="Gene3D" id="1.10.760.10">
    <property type="entry name" value="Cytochrome c-like domain"/>
    <property type="match status" value="1"/>
</dbReference>
<keyword evidence="3 7" id="KW-0479">Metal-binding</keyword>
<organism evidence="10 11">
    <name type="scientific">Paenisporosarcina antarctica</name>
    <dbReference type="NCBI Taxonomy" id="417367"/>
    <lineage>
        <taxon>Bacteria</taxon>
        <taxon>Bacillati</taxon>
        <taxon>Bacillota</taxon>
        <taxon>Bacilli</taxon>
        <taxon>Bacillales</taxon>
        <taxon>Caryophanaceae</taxon>
        <taxon>Paenisporosarcina</taxon>
    </lineage>
</organism>
<dbReference type="OrthoDB" id="7933886at2"/>
<dbReference type="InterPro" id="IPR051811">
    <property type="entry name" value="Cytochrome_c550/c551-like"/>
</dbReference>
<dbReference type="PANTHER" id="PTHR37823:SF4">
    <property type="entry name" value="MENAQUINOL-CYTOCHROME C REDUCTASE CYTOCHROME B_C SUBUNIT"/>
    <property type="match status" value="1"/>
</dbReference>
<dbReference type="GO" id="GO:0009055">
    <property type="term" value="F:electron transfer activity"/>
    <property type="evidence" value="ECO:0007669"/>
    <property type="project" value="InterPro"/>
</dbReference>
<keyword evidence="4" id="KW-0249">Electron transport</keyword>
<reference evidence="10 11" key="1">
    <citation type="submission" date="2019-03" db="EMBL/GenBank/DDBJ databases">
        <title>Complete genome sequence of Paenisporosarcina antarctica CGMCC 1.6503T.</title>
        <authorList>
            <person name="Rong J.-C."/>
            <person name="Chi N.-Y."/>
            <person name="Zhang Q.-F."/>
        </authorList>
    </citation>
    <scope>NUCLEOTIDE SEQUENCE [LARGE SCALE GENOMIC DNA]</scope>
    <source>
        <strain evidence="10 11">CGMCC 1.6503</strain>
    </source>
</reference>
<keyword evidence="2 6" id="KW-0349">Heme</keyword>
<feature type="binding site" description="covalent" evidence="6">
    <location>
        <position position="49"/>
    </location>
    <ligand>
        <name>heme c</name>
        <dbReference type="ChEBI" id="CHEBI:61717"/>
    </ligand>
</feature>
<feature type="domain" description="Cytochrome c" evidence="9">
    <location>
        <begin position="25"/>
        <end position="110"/>
    </location>
</feature>
<evidence type="ECO:0000259" key="9">
    <source>
        <dbReference type="PROSITE" id="PS51007"/>
    </source>
</evidence>
<dbReference type="PROSITE" id="PS51257">
    <property type="entry name" value="PROKAR_LIPOPROTEIN"/>
    <property type="match status" value="1"/>
</dbReference>
<keyword evidence="11" id="KW-1185">Reference proteome</keyword>
<evidence type="ECO:0000256" key="6">
    <source>
        <dbReference type="PIRSR" id="PIRSR000025-1"/>
    </source>
</evidence>
<keyword evidence="5 7" id="KW-0408">Iron</keyword>
<feature type="binding site" description="axial binding residue" evidence="7">
    <location>
        <position position="89"/>
    </location>
    <ligand>
        <name>heme c</name>
        <dbReference type="ChEBI" id="CHEBI:61717"/>
    </ligand>
    <ligandPart>
        <name>Fe</name>
        <dbReference type="ChEBI" id="CHEBI:18248"/>
    </ligandPart>
</feature>
<dbReference type="GO" id="GO:0016020">
    <property type="term" value="C:membrane"/>
    <property type="evidence" value="ECO:0007669"/>
    <property type="project" value="InterPro"/>
</dbReference>